<dbReference type="EMBL" id="JAUHJQ010000017">
    <property type="protein sequence ID" value="MDN4175618.1"/>
    <property type="molecule type" value="Genomic_DNA"/>
</dbReference>
<evidence type="ECO:0000313" key="3">
    <source>
        <dbReference type="Proteomes" id="UP001168620"/>
    </source>
</evidence>
<feature type="compositionally biased region" description="Basic and acidic residues" evidence="1">
    <location>
        <begin position="89"/>
        <end position="98"/>
    </location>
</feature>
<accession>A0ABT8FLR7</accession>
<name>A0ABT8FLR7_9ACTN</name>
<comment type="caution">
    <text evidence="2">The sequence shown here is derived from an EMBL/GenBank/DDBJ whole genome shotgun (WGS) entry which is preliminary data.</text>
</comment>
<reference evidence="2" key="1">
    <citation type="submission" date="2023-06" db="EMBL/GenBank/DDBJ databases">
        <title>Draft genome sequence of Nocardioides sp. SOB77.</title>
        <authorList>
            <person name="Zhang G."/>
        </authorList>
    </citation>
    <scope>NUCLEOTIDE SEQUENCE</scope>
    <source>
        <strain evidence="2">SOB77</strain>
    </source>
</reference>
<gene>
    <name evidence="2" type="ORF">QWY28_21835</name>
</gene>
<organism evidence="2 3">
    <name type="scientific">Nocardioides oceani</name>
    <dbReference type="NCBI Taxonomy" id="3058369"/>
    <lineage>
        <taxon>Bacteria</taxon>
        <taxon>Bacillati</taxon>
        <taxon>Actinomycetota</taxon>
        <taxon>Actinomycetes</taxon>
        <taxon>Propionibacteriales</taxon>
        <taxon>Nocardioidaceae</taxon>
        <taxon>Nocardioides</taxon>
    </lineage>
</organism>
<evidence type="ECO:0000313" key="2">
    <source>
        <dbReference type="EMBL" id="MDN4175618.1"/>
    </source>
</evidence>
<protein>
    <submittedName>
        <fullName evidence="2">Uncharacterized protein</fullName>
    </submittedName>
</protein>
<proteinExistence type="predicted"/>
<feature type="region of interest" description="Disordered" evidence="1">
    <location>
        <begin position="69"/>
        <end position="104"/>
    </location>
</feature>
<evidence type="ECO:0000256" key="1">
    <source>
        <dbReference type="SAM" id="MobiDB-lite"/>
    </source>
</evidence>
<sequence>MQTNLGLILIVGGVHTMKQLARTEVRLDGTWCPGEVWDWEEHTDGWRPVVSARPQPGKTYIGRVPTSDVRVLGPEGTETHIDTVPTSDVRPDETDHSRGRAAGT</sequence>
<dbReference type="Proteomes" id="UP001168620">
    <property type="component" value="Unassembled WGS sequence"/>
</dbReference>
<dbReference type="RefSeq" id="WP_300954996.1">
    <property type="nucleotide sequence ID" value="NZ_JAUHJQ010000017.1"/>
</dbReference>
<keyword evidence="3" id="KW-1185">Reference proteome</keyword>